<evidence type="ECO:0000256" key="8">
    <source>
        <dbReference type="ARBA" id="ARBA00023288"/>
    </source>
</evidence>
<dbReference type="Pfam" id="PF00110">
    <property type="entry name" value="wnt"/>
    <property type="match status" value="1"/>
</dbReference>
<dbReference type="OrthoDB" id="5945655at2759"/>
<keyword evidence="8" id="KW-0449">Lipoprotein</keyword>
<evidence type="ECO:0000256" key="2">
    <source>
        <dbReference type="ARBA" id="ARBA00005683"/>
    </source>
</evidence>
<proteinExistence type="inferred from homology"/>
<dbReference type="SMART" id="SM00097">
    <property type="entry name" value="WNT1"/>
    <property type="match status" value="1"/>
</dbReference>
<evidence type="ECO:0000256" key="1">
    <source>
        <dbReference type="ARBA" id="ARBA00004498"/>
    </source>
</evidence>
<dbReference type="GO" id="GO:0005125">
    <property type="term" value="F:cytokine activity"/>
    <property type="evidence" value="ECO:0007669"/>
    <property type="project" value="TreeGrafter"/>
</dbReference>
<comment type="function">
    <text evidence="9">Ligand for members of the frizzled family of seven transmembrane receptors.</text>
</comment>
<gene>
    <name evidence="11" type="ORF">OFUS_LOCUS9348</name>
</gene>
<dbReference type="GO" id="GO:0005615">
    <property type="term" value="C:extracellular space"/>
    <property type="evidence" value="ECO:0007669"/>
    <property type="project" value="TreeGrafter"/>
</dbReference>
<evidence type="ECO:0000256" key="10">
    <source>
        <dbReference type="SAM" id="SignalP"/>
    </source>
</evidence>
<dbReference type="CDD" id="cd19344">
    <property type="entry name" value="Wnt_Wnt16"/>
    <property type="match status" value="1"/>
</dbReference>
<dbReference type="GO" id="GO:0030182">
    <property type="term" value="P:neuron differentiation"/>
    <property type="evidence" value="ECO:0007669"/>
    <property type="project" value="TreeGrafter"/>
</dbReference>
<dbReference type="GO" id="GO:0060070">
    <property type="term" value="P:canonical Wnt signaling pathway"/>
    <property type="evidence" value="ECO:0007669"/>
    <property type="project" value="TreeGrafter"/>
</dbReference>
<keyword evidence="3 9" id="KW-0217">Developmental protein</keyword>
<evidence type="ECO:0000256" key="5">
    <source>
        <dbReference type="ARBA" id="ARBA00022530"/>
    </source>
</evidence>
<protein>
    <recommendedName>
        <fullName evidence="9">Protein Wnt</fullName>
    </recommendedName>
</protein>
<evidence type="ECO:0000256" key="6">
    <source>
        <dbReference type="ARBA" id="ARBA00022687"/>
    </source>
</evidence>
<keyword evidence="6 9" id="KW-0879">Wnt signaling pathway</keyword>
<comment type="subcellular location">
    <subcellularLocation>
        <location evidence="1 9">Secreted</location>
        <location evidence="1 9">Extracellular space</location>
        <location evidence="1 9">Extracellular matrix</location>
    </subcellularLocation>
</comment>
<dbReference type="Proteomes" id="UP000749559">
    <property type="component" value="Unassembled WGS sequence"/>
</dbReference>
<evidence type="ECO:0000256" key="4">
    <source>
        <dbReference type="ARBA" id="ARBA00022525"/>
    </source>
</evidence>
<feature type="signal peptide" evidence="10">
    <location>
        <begin position="1"/>
        <end position="19"/>
    </location>
</feature>
<feature type="chain" id="PRO_5035858566" description="Protein Wnt" evidence="10">
    <location>
        <begin position="20"/>
        <end position="344"/>
    </location>
</feature>
<dbReference type="GO" id="GO:0045165">
    <property type="term" value="P:cell fate commitment"/>
    <property type="evidence" value="ECO:0007669"/>
    <property type="project" value="TreeGrafter"/>
</dbReference>
<keyword evidence="12" id="KW-1185">Reference proteome</keyword>
<dbReference type="EMBL" id="CAIIXF020000005">
    <property type="protein sequence ID" value="CAH1782952.1"/>
    <property type="molecule type" value="Genomic_DNA"/>
</dbReference>
<dbReference type="InterPro" id="IPR018161">
    <property type="entry name" value="Wnt_CS"/>
</dbReference>
<dbReference type="GO" id="GO:0005109">
    <property type="term" value="F:frizzled binding"/>
    <property type="evidence" value="ECO:0007669"/>
    <property type="project" value="TreeGrafter"/>
</dbReference>
<keyword evidence="4" id="KW-0964">Secreted</keyword>
<evidence type="ECO:0000256" key="9">
    <source>
        <dbReference type="RuleBase" id="RU003500"/>
    </source>
</evidence>
<evidence type="ECO:0000256" key="7">
    <source>
        <dbReference type="ARBA" id="ARBA00023157"/>
    </source>
</evidence>
<evidence type="ECO:0000256" key="3">
    <source>
        <dbReference type="ARBA" id="ARBA00022473"/>
    </source>
</evidence>
<sequence length="344" mass="38204">MEKLLKLAIFISALYEVHANWMYLGLSSVGVVPVPDSCGRIPGLVQPQLEVCQNNPEALPCVSEGARRGIIECKNQFKFERWNCTTNSRNSSVFGPVLHQGTRETAFIYAITSAGVVHAVTQSCSAGNLTDCACDVSKAGLPTPEGWTWGGCSDNIKYGMQFGKKFVDAPERYRRNLGTTRERVRIMMNLHNNEAGRKIIQAGMKTECRCHGVSGSCAIKTCWKVMPTFSEVGALLKDKYEKSVEIAPRAKRKLRRRERQRRRVPIKDTEIVHIAASPNYCRANSKNGILGTKGRECNKRSRGADSCNLLCCGRGYNTETIFNKSHVCSLELFGHGLVNLKHTT</sequence>
<dbReference type="PROSITE" id="PS00246">
    <property type="entry name" value="WNT1"/>
    <property type="match status" value="1"/>
</dbReference>
<accession>A0A8S4NMU2</accession>
<keyword evidence="5" id="KW-0272">Extracellular matrix</keyword>
<dbReference type="InterPro" id="IPR005817">
    <property type="entry name" value="Wnt"/>
</dbReference>
<organism evidence="11 12">
    <name type="scientific">Owenia fusiformis</name>
    <name type="common">Polychaete worm</name>
    <dbReference type="NCBI Taxonomy" id="6347"/>
    <lineage>
        <taxon>Eukaryota</taxon>
        <taxon>Metazoa</taxon>
        <taxon>Spiralia</taxon>
        <taxon>Lophotrochozoa</taxon>
        <taxon>Annelida</taxon>
        <taxon>Polychaeta</taxon>
        <taxon>Sedentaria</taxon>
        <taxon>Canalipalpata</taxon>
        <taxon>Sabellida</taxon>
        <taxon>Oweniida</taxon>
        <taxon>Oweniidae</taxon>
        <taxon>Owenia</taxon>
    </lineage>
</organism>
<comment type="similarity">
    <text evidence="2 9">Belongs to the Wnt family.</text>
</comment>
<dbReference type="PRINTS" id="PR01349">
    <property type="entry name" value="WNTPROTEIN"/>
</dbReference>
<dbReference type="PANTHER" id="PTHR12027:SF70">
    <property type="entry name" value="PROTEIN WNT-16"/>
    <property type="match status" value="1"/>
</dbReference>
<keyword evidence="7" id="KW-1015">Disulfide bond</keyword>
<dbReference type="PANTHER" id="PTHR12027">
    <property type="entry name" value="WNT RELATED"/>
    <property type="match status" value="1"/>
</dbReference>
<keyword evidence="10" id="KW-0732">Signal</keyword>
<dbReference type="AlphaFoldDB" id="A0A8S4NMU2"/>
<evidence type="ECO:0000313" key="11">
    <source>
        <dbReference type="EMBL" id="CAH1782952.1"/>
    </source>
</evidence>
<reference evidence="11" key="1">
    <citation type="submission" date="2022-03" db="EMBL/GenBank/DDBJ databases">
        <authorList>
            <person name="Martin C."/>
        </authorList>
    </citation>
    <scope>NUCLEOTIDE SEQUENCE</scope>
</reference>
<name>A0A8S4NMU2_OWEFU</name>
<evidence type="ECO:0000313" key="12">
    <source>
        <dbReference type="Proteomes" id="UP000749559"/>
    </source>
</evidence>
<comment type="caution">
    <text evidence="11">The sequence shown here is derived from an EMBL/GenBank/DDBJ whole genome shotgun (WGS) entry which is preliminary data.</text>
</comment>